<dbReference type="InterPro" id="IPR050879">
    <property type="entry name" value="Acyltransferase_3"/>
</dbReference>
<sequence length="375" mass="41962">MYQPRYNRGMISNIQVLRGLAALAVVLLHSEYKIFGVVSTQFQGVSIFFVISGFIVAYITRGGMEDFMARRVIRIVPIYWVVTVFAFFWLSLGQFDWVRQSLYEPAQAGRQALNALHNDESVINALRSMFFIPYRDSVSGDYGSFIYTGWTLNIEFFFYVLFAIFGLAGRRIAMIGVTIVFAALAWLHASTQLEGPFVRFYGQQVSLYIVSGFVVYALWDKFGRAASLAPKGLIGGVAAVVGILLVMLNCAQLWYPSMGASAPMMALYNLLPPLVVLAALFLHSAGIQCKWRPLMILGDISYVLYLCHVLVLTTMSRYATTYPVLDYRAGASGMLTALILCCAVAWLLHVGVERPLLRFGKWLLDLRRRPTEVAA</sequence>
<keyword evidence="1" id="KW-0472">Membrane</keyword>
<name>A0A316F2J1_9BURK</name>
<feature type="transmembrane region" description="Helical" evidence="1">
    <location>
        <begin position="231"/>
        <end position="255"/>
    </location>
</feature>
<evidence type="ECO:0000256" key="1">
    <source>
        <dbReference type="SAM" id="Phobius"/>
    </source>
</evidence>
<comment type="caution">
    <text evidence="3">The sequence shown here is derived from an EMBL/GenBank/DDBJ whole genome shotgun (WGS) entry which is preliminary data.</text>
</comment>
<feature type="transmembrane region" description="Helical" evidence="1">
    <location>
        <begin position="261"/>
        <end position="282"/>
    </location>
</feature>
<dbReference type="EMBL" id="QGGT01000001">
    <property type="protein sequence ID" value="PWK37719.1"/>
    <property type="molecule type" value="Genomic_DNA"/>
</dbReference>
<feature type="transmembrane region" description="Helical" evidence="1">
    <location>
        <begin position="42"/>
        <end position="60"/>
    </location>
</feature>
<feature type="transmembrane region" description="Helical" evidence="1">
    <location>
        <begin position="72"/>
        <end position="92"/>
    </location>
</feature>
<feature type="domain" description="Acyltransferase 3" evidence="2">
    <location>
        <begin position="13"/>
        <end position="348"/>
    </location>
</feature>
<keyword evidence="4" id="KW-1185">Reference proteome</keyword>
<keyword evidence="1" id="KW-1133">Transmembrane helix</keyword>
<feature type="transmembrane region" description="Helical" evidence="1">
    <location>
        <begin position="201"/>
        <end position="219"/>
    </location>
</feature>
<dbReference type="Pfam" id="PF01757">
    <property type="entry name" value="Acyl_transf_3"/>
    <property type="match status" value="1"/>
</dbReference>
<dbReference type="AlphaFoldDB" id="A0A316F2J1"/>
<dbReference type="GO" id="GO:0000271">
    <property type="term" value="P:polysaccharide biosynthetic process"/>
    <property type="evidence" value="ECO:0007669"/>
    <property type="project" value="TreeGrafter"/>
</dbReference>
<dbReference type="PANTHER" id="PTHR23028">
    <property type="entry name" value="ACETYLTRANSFERASE"/>
    <property type="match status" value="1"/>
</dbReference>
<dbReference type="GO" id="GO:0016020">
    <property type="term" value="C:membrane"/>
    <property type="evidence" value="ECO:0007669"/>
    <property type="project" value="TreeGrafter"/>
</dbReference>
<feature type="transmembrane region" description="Helical" evidence="1">
    <location>
        <begin position="145"/>
        <end position="165"/>
    </location>
</feature>
<dbReference type="RefSeq" id="WP_109581404.1">
    <property type="nucleotide sequence ID" value="NZ_QGGT01000001.1"/>
</dbReference>
<dbReference type="InterPro" id="IPR002656">
    <property type="entry name" value="Acyl_transf_3_dom"/>
</dbReference>
<dbReference type="GO" id="GO:0016747">
    <property type="term" value="F:acyltransferase activity, transferring groups other than amino-acyl groups"/>
    <property type="evidence" value="ECO:0007669"/>
    <property type="project" value="InterPro"/>
</dbReference>
<evidence type="ECO:0000313" key="4">
    <source>
        <dbReference type="Proteomes" id="UP000245754"/>
    </source>
</evidence>
<dbReference type="PANTHER" id="PTHR23028:SF131">
    <property type="entry name" value="BLR2367 PROTEIN"/>
    <property type="match status" value="1"/>
</dbReference>
<feature type="transmembrane region" description="Helical" evidence="1">
    <location>
        <begin position="327"/>
        <end position="348"/>
    </location>
</feature>
<proteinExistence type="predicted"/>
<organism evidence="3 4">
    <name type="scientific">Cupriavidus plantarum</name>
    <dbReference type="NCBI Taxonomy" id="942865"/>
    <lineage>
        <taxon>Bacteria</taxon>
        <taxon>Pseudomonadati</taxon>
        <taxon>Pseudomonadota</taxon>
        <taxon>Betaproteobacteria</taxon>
        <taxon>Burkholderiales</taxon>
        <taxon>Burkholderiaceae</taxon>
        <taxon>Cupriavidus</taxon>
    </lineage>
</organism>
<gene>
    <name evidence="3" type="ORF">C7419_1011602</name>
</gene>
<evidence type="ECO:0000313" key="3">
    <source>
        <dbReference type="EMBL" id="PWK37719.1"/>
    </source>
</evidence>
<dbReference type="Proteomes" id="UP000245754">
    <property type="component" value="Unassembled WGS sequence"/>
</dbReference>
<evidence type="ECO:0000259" key="2">
    <source>
        <dbReference type="Pfam" id="PF01757"/>
    </source>
</evidence>
<feature type="transmembrane region" description="Helical" evidence="1">
    <location>
        <begin position="172"/>
        <end position="189"/>
    </location>
</feature>
<feature type="transmembrane region" description="Helical" evidence="1">
    <location>
        <begin position="294"/>
        <end position="315"/>
    </location>
</feature>
<protein>
    <submittedName>
        <fullName evidence="3">Peptidoglycan/LPS O-acetylase OafA/YrhL</fullName>
    </submittedName>
</protein>
<keyword evidence="1" id="KW-0812">Transmembrane</keyword>
<accession>A0A316F2J1</accession>
<reference evidence="3 4" key="1">
    <citation type="submission" date="2018-05" db="EMBL/GenBank/DDBJ databases">
        <title>Genomic Encyclopedia of Type Strains, Phase IV (KMG-V): Genome sequencing to study the core and pangenomes of soil and plant-associated prokaryotes.</title>
        <authorList>
            <person name="Whitman W."/>
        </authorList>
    </citation>
    <scope>NUCLEOTIDE SEQUENCE [LARGE SCALE GENOMIC DNA]</scope>
    <source>
        <strain evidence="3 4">SLV-132</strain>
    </source>
</reference>